<dbReference type="AlphaFoldDB" id="A0A4R2T0R9"/>
<protein>
    <submittedName>
        <fullName evidence="2">Beta-ketoacyl synthase-like protein</fullName>
    </submittedName>
</protein>
<keyword evidence="3" id="KW-1185">Reference proteome</keyword>
<evidence type="ECO:0000259" key="1">
    <source>
        <dbReference type="Pfam" id="PF13723"/>
    </source>
</evidence>
<feature type="domain" description="Beta-ketoacyl synthase-like N-terminal" evidence="1">
    <location>
        <begin position="45"/>
        <end position="260"/>
    </location>
</feature>
<accession>A0A4R2T0R9</accession>
<gene>
    <name evidence="2" type="ORF">EDC44_11337</name>
</gene>
<evidence type="ECO:0000313" key="3">
    <source>
        <dbReference type="Proteomes" id="UP000295763"/>
    </source>
</evidence>
<sequence>MNKHLKSYIIQKIIFIQFKGVNLQFSLSIAQYKTVSPLLHNQADWLTWANGRLLMEFEQKPLDLSFLPVMQRRRLSALPRLVFVAAWEIMQDKQCPVVYLSRDGEFSRSFSLLKELGSGEQLSPTSFGLSVHNSVVGQWSMIRKDTSEMTALAAREDGLETAFLEAYLLLQSGHDEVLVIITDESLCEDNPVGENYLEKFAYAAAFLVTKGNELTLRLTPHRAKPYTTDYSANLENLRNLILTKPQWQHHLIHQNKSWHWTYNK</sequence>
<dbReference type="Proteomes" id="UP000295763">
    <property type="component" value="Unassembled WGS sequence"/>
</dbReference>
<comment type="caution">
    <text evidence="2">The sequence shown here is derived from an EMBL/GenBank/DDBJ whole genome shotgun (WGS) entry which is preliminary data.</text>
</comment>
<evidence type="ECO:0000313" key="2">
    <source>
        <dbReference type="EMBL" id="TCP94891.1"/>
    </source>
</evidence>
<reference evidence="2 3" key="1">
    <citation type="submission" date="2019-03" db="EMBL/GenBank/DDBJ databases">
        <title>Genomic Encyclopedia of Type Strains, Phase IV (KMG-IV): sequencing the most valuable type-strain genomes for metagenomic binning, comparative biology and taxonomic classification.</title>
        <authorList>
            <person name="Goeker M."/>
        </authorList>
    </citation>
    <scope>NUCLEOTIDE SEQUENCE [LARGE SCALE GENOMIC DNA]</scope>
    <source>
        <strain evidence="2 3">DSM 28404</strain>
    </source>
</reference>
<dbReference type="InterPro" id="IPR014030">
    <property type="entry name" value="Ketoacyl_synth_N"/>
</dbReference>
<name>A0A4R2T0R9_9PAST</name>
<proteinExistence type="predicted"/>
<dbReference type="EMBL" id="SLYB01000013">
    <property type="protein sequence ID" value="TCP94891.1"/>
    <property type="molecule type" value="Genomic_DNA"/>
</dbReference>
<organism evidence="2 3">
    <name type="scientific">Cricetibacter osteomyelitidis</name>
    <dbReference type="NCBI Taxonomy" id="1521931"/>
    <lineage>
        <taxon>Bacteria</taxon>
        <taxon>Pseudomonadati</taxon>
        <taxon>Pseudomonadota</taxon>
        <taxon>Gammaproteobacteria</taxon>
        <taxon>Pasteurellales</taxon>
        <taxon>Pasteurellaceae</taxon>
        <taxon>Cricetibacter</taxon>
    </lineage>
</organism>
<dbReference type="Pfam" id="PF13723">
    <property type="entry name" value="Ketoacyl-synt_2"/>
    <property type="match status" value="1"/>
</dbReference>